<feature type="modified residue" description="4-aspartylphosphate" evidence="9">
    <location>
        <position position="55"/>
    </location>
</feature>
<keyword evidence="5" id="KW-0547">Nucleotide-binding</keyword>
<evidence type="ECO:0000259" key="10">
    <source>
        <dbReference type="PROSITE" id="PS50109"/>
    </source>
</evidence>
<organism evidence="12 13">
    <name type="scientific">Leptospira meyeri</name>
    <dbReference type="NCBI Taxonomy" id="29508"/>
    <lineage>
        <taxon>Bacteria</taxon>
        <taxon>Pseudomonadati</taxon>
        <taxon>Spirochaetota</taxon>
        <taxon>Spirochaetia</taxon>
        <taxon>Leptospirales</taxon>
        <taxon>Leptospiraceae</taxon>
        <taxon>Leptospira</taxon>
    </lineage>
</organism>
<dbReference type="Gene3D" id="3.30.565.10">
    <property type="entry name" value="Histidine kinase-like ATPase, C-terminal domain"/>
    <property type="match status" value="1"/>
</dbReference>
<feature type="domain" description="Histidine kinase" evidence="10">
    <location>
        <begin position="291"/>
        <end position="503"/>
    </location>
</feature>
<dbReference type="SUPFAM" id="SSF55785">
    <property type="entry name" value="PYP-like sensor domain (PAS domain)"/>
    <property type="match status" value="1"/>
</dbReference>
<dbReference type="CDD" id="cd00130">
    <property type="entry name" value="PAS"/>
    <property type="match status" value="1"/>
</dbReference>
<evidence type="ECO:0000256" key="2">
    <source>
        <dbReference type="ARBA" id="ARBA00012438"/>
    </source>
</evidence>
<proteinExistence type="predicted"/>
<feature type="domain" description="Response regulatory" evidence="11">
    <location>
        <begin position="5"/>
        <end position="120"/>
    </location>
</feature>
<dbReference type="InterPro" id="IPR001789">
    <property type="entry name" value="Sig_transdc_resp-reg_receiver"/>
</dbReference>
<gene>
    <name evidence="12" type="ORF">CLV96_2172</name>
</gene>
<evidence type="ECO:0000256" key="7">
    <source>
        <dbReference type="ARBA" id="ARBA00022840"/>
    </source>
</evidence>
<dbReference type="EC" id="2.7.13.3" evidence="2"/>
<dbReference type="InterPro" id="IPR035965">
    <property type="entry name" value="PAS-like_dom_sf"/>
</dbReference>
<comment type="catalytic activity">
    <reaction evidence="1">
        <text>ATP + protein L-histidine = ADP + protein N-phospho-L-histidine.</text>
        <dbReference type="EC" id="2.7.13.3"/>
    </reaction>
</comment>
<dbReference type="Pfam" id="PF00989">
    <property type="entry name" value="PAS"/>
    <property type="match status" value="1"/>
</dbReference>
<dbReference type="Proteomes" id="UP000294684">
    <property type="component" value="Unassembled WGS sequence"/>
</dbReference>
<reference evidence="12 13" key="1">
    <citation type="submission" date="2019-03" db="EMBL/GenBank/DDBJ databases">
        <title>Genomic Encyclopedia of Archaeal and Bacterial Type Strains, Phase II (KMG-II): from individual species to whole genera.</title>
        <authorList>
            <person name="Goeker M."/>
        </authorList>
    </citation>
    <scope>NUCLEOTIDE SEQUENCE [LARGE SCALE GENOMIC DNA]</scope>
    <source>
        <strain evidence="12 13">DSM 21537</strain>
    </source>
</reference>
<evidence type="ECO:0000256" key="1">
    <source>
        <dbReference type="ARBA" id="ARBA00000085"/>
    </source>
</evidence>
<dbReference type="SMART" id="SM00448">
    <property type="entry name" value="REC"/>
    <property type="match status" value="1"/>
</dbReference>
<evidence type="ECO:0000313" key="13">
    <source>
        <dbReference type="Proteomes" id="UP000294684"/>
    </source>
</evidence>
<dbReference type="CDD" id="cd00082">
    <property type="entry name" value="HisKA"/>
    <property type="match status" value="1"/>
</dbReference>
<dbReference type="EMBL" id="SORO01000001">
    <property type="protein sequence ID" value="TDY73150.1"/>
    <property type="molecule type" value="Genomic_DNA"/>
</dbReference>
<keyword evidence="7" id="KW-0067">ATP-binding</keyword>
<dbReference type="SUPFAM" id="SSF52172">
    <property type="entry name" value="CheY-like"/>
    <property type="match status" value="1"/>
</dbReference>
<dbReference type="NCBIfam" id="TIGR00229">
    <property type="entry name" value="sensory_box"/>
    <property type="match status" value="1"/>
</dbReference>
<keyword evidence="13" id="KW-1185">Reference proteome</keyword>
<dbReference type="PRINTS" id="PR00344">
    <property type="entry name" value="BCTRLSENSOR"/>
</dbReference>
<dbReference type="InterPro" id="IPR003594">
    <property type="entry name" value="HATPase_dom"/>
</dbReference>
<dbReference type="PROSITE" id="PS50109">
    <property type="entry name" value="HIS_KIN"/>
    <property type="match status" value="1"/>
</dbReference>
<evidence type="ECO:0000256" key="6">
    <source>
        <dbReference type="ARBA" id="ARBA00022777"/>
    </source>
</evidence>
<dbReference type="SMART" id="SM00387">
    <property type="entry name" value="HATPase_c"/>
    <property type="match status" value="1"/>
</dbReference>
<dbReference type="SUPFAM" id="SSF55874">
    <property type="entry name" value="ATPase domain of HSP90 chaperone/DNA topoisomerase II/histidine kinase"/>
    <property type="match status" value="1"/>
</dbReference>
<dbReference type="InterPro" id="IPR011006">
    <property type="entry name" value="CheY-like_superfamily"/>
</dbReference>
<evidence type="ECO:0000256" key="8">
    <source>
        <dbReference type="ARBA" id="ARBA00023012"/>
    </source>
</evidence>
<dbReference type="STRING" id="1193051.LEP1GSC017_1831"/>
<accession>A0A4R8MUK1</accession>
<dbReference type="Pfam" id="PF00512">
    <property type="entry name" value="HisKA"/>
    <property type="match status" value="1"/>
</dbReference>
<dbReference type="PROSITE" id="PS50110">
    <property type="entry name" value="RESPONSE_REGULATORY"/>
    <property type="match status" value="1"/>
</dbReference>
<comment type="caution">
    <text evidence="12">The sequence shown here is derived from an EMBL/GenBank/DDBJ whole genome shotgun (WGS) entry which is preliminary data.</text>
</comment>
<dbReference type="SUPFAM" id="SSF47384">
    <property type="entry name" value="Homodimeric domain of signal transducing histidine kinase"/>
    <property type="match status" value="1"/>
</dbReference>
<dbReference type="SMART" id="SM00091">
    <property type="entry name" value="PAS"/>
    <property type="match status" value="1"/>
</dbReference>
<evidence type="ECO:0000256" key="4">
    <source>
        <dbReference type="ARBA" id="ARBA00022679"/>
    </source>
</evidence>
<dbReference type="InterPro" id="IPR036890">
    <property type="entry name" value="HATPase_C_sf"/>
</dbReference>
<dbReference type="InterPro" id="IPR013767">
    <property type="entry name" value="PAS_fold"/>
</dbReference>
<dbReference type="AlphaFoldDB" id="A0A4R8MUK1"/>
<evidence type="ECO:0000259" key="11">
    <source>
        <dbReference type="PROSITE" id="PS50110"/>
    </source>
</evidence>
<sequence>MKMDKILIVDDEEDIRVALKRVLSREGYQIELAESASEAIQRISSGEPFSVVISDILMSGMSGIDFTKFIAEKQINLPVILITGNPNLSSAESAIRYHAFEYISKPVDRTQILSVVKRALEVKNQKDSDLEKLMLSEKLEKALRTQNLDLNRQNAAILNATSDAVITIDSKLTIVSANKASFEMFRFHTPLDLIGQSVNLLFTENKMQKYMAQVSKVLNEEENKSTLQLSDVTLLRSDLTTFLADIAICSYSLDGDIYYTGVIRDVTQKKAMVEQLIHSERRAFLSVVAASIGHEINNSLTAIQGFVEMASRENADTMLKDRALKVTLNQTEKLRALTSNLLQLGKSLKSNNEQSKTLNLNKEVSSVLQVFKETAKLKYCHIKREETSEEIPIQMNSDQFALLLSNILLNAADATNNIGTIEISTYQDKRYSHLIVTDDGEGMSPEILDKIYEPYFTTKELGKGTGLGMFVVRQIVDNFDIQLEIESSPGKGSKFHFIFPKLLET</sequence>
<evidence type="ECO:0000256" key="5">
    <source>
        <dbReference type="ARBA" id="ARBA00022741"/>
    </source>
</evidence>
<dbReference type="Gene3D" id="3.40.50.2300">
    <property type="match status" value="1"/>
</dbReference>
<protein>
    <recommendedName>
        <fullName evidence="2">histidine kinase</fullName>
        <ecNumber evidence="2">2.7.13.3</ecNumber>
    </recommendedName>
</protein>
<dbReference type="PANTHER" id="PTHR43065">
    <property type="entry name" value="SENSOR HISTIDINE KINASE"/>
    <property type="match status" value="1"/>
</dbReference>
<evidence type="ECO:0000256" key="9">
    <source>
        <dbReference type="PROSITE-ProRule" id="PRU00169"/>
    </source>
</evidence>
<dbReference type="InterPro" id="IPR004358">
    <property type="entry name" value="Sig_transdc_His_kin-like_C"/>
</dbReference>
<dbReference type="SMART" id="SM00388">
    <property type="entry name" value="HisKA"/>
    <property type="match status" value="1"/>
</dbReference>
<dbReference type="GO" id="GO:0006355">
    <property type="term" value="P:regulation of DNA-templated transcription"/>
    <property type="evidence" value="ECO:0007669"/>
    <property type="project" value="InterPro"/>
</dbReference>
<keyword evidence="3 9" id="KW-0597">Phosphoprotein</keyword>
<dbReference type="InterPro" id="IPR036097">
    <property type="entry name" value="HisK_dim/P_sf"/>
</dbReference>
<dbReference type="InterPro" id="IPR000014">
    <property type="entry name" value="PAS"/>
</dbReference>
<dbReference type="InterPro" id="IPR005467">
    <property type="entry name" value="His_kinase_dom"/>
</dbReference>
<evidence type="ECO:0000256" key="3">
    <source>
        <dbReference type="ARBA" id="ARBA00022553"/>
    </source>
</evidence>
<keyword evidence="4" id="KW-0808">Transferase</keyword>
<dbReference type="GO" id="GO:0005524">
    <property type="term" value="F:ATP binding"/>
    <property type="evidence" value="ECO:0007669"/>
    <property type="project" value="UniProtKB-KW"/>
</dbReference>
<keyword evidence="8" id="KW-0902">Two-component regulatory system</keyword>
<dbReference type="InterPro" id="IPR003661">
    <property type="entry name" value="HisK_dim/P_dom"/>
</dbReference>
<keyword evidence="6" id="KW-0418">Kinase</keyword>
<dbReference type="PANTHER" id="PTHR43065:SF10">
    <property type="entry name" value="PEROXIDE STRESS-ACTIVATED HISTIDINE KINASE MAK3"/>
    <property type="match status" value="1"/>
</dbReference>
<dbReference type="Pfam" id="PF00072">
    <property type="entry name" value="Response_reg"/>
    <property type="match status" value="1"/>
</dbReference>
<dbReference type="Gene3D" id="3.30.450.20">
    <property type="entry name" value="PAS domain"/>
    <property type="match status" value="1"/>
</dbReference>
<evidence type="ECO:0000313" key="12">
    <source>
        <dbReference type="EMBL" id="TDY73150.1"/>
    </source>
</evidence>
<dbReference type="Gene3D" id="1.10.287.130">
    <property type="match status" value="1"/>
</dbReference>
<dbReference type="GO" id="GO:0000155">
    <property type="term" value="F:phosphorelay sensor kinase activity"/>
    <property type="evidence" value="ECO:0007669"/>
    <property type="project" value="InterPro"/>
</dbReference>
<dbReference type="Pfam" id="PF02518">
    <property type="entry name" value="HATPase_c"/>
    <property type="match status" value="1"/>
</dbReference>
<name>A0A4R8MUK1_LEPME</name>